<dbReference type="NCBIfam" id="NF003386">
    <property type="entry name" value="PRK04531.1-1"/>
    <property type="match status" value="1"/>
</dbReference>
<feature type="domain" description="N-acetyltransferase" evidence="13">
    <location>
        <begin position="289"/>
        <end position="435"/>
    </location>
</feature>
<name>A0ABZ0X3J1_9GAMM</name>
<dbReference type="Pfam" id="PF00696">
    <property type="entry name" value="AA_kinase"/>
    <property type="match status" value="1"/>
</dbReference>
<evidence type="ECO:0000256" key="1">
    <source>
        <dbReference type="ARBA" id="ARBA00004828"/>
    </source>
</evidence>
<dbReference type="PANTHER" id="PTHR23342">
    <property type="entry name" value="N-ACETYLGLUTAMATE SYNTHASE"/>
    <property type="match status" value="1"/>
</dbReference>
<evidence type="ECO:0000256" key="12">
    <source>
        <dbReference type="ARBA" id="ARBA00048141"/>
    </source>
</evidence>
<dbReference type="NCBIfam" id="TIGR00761">
    <property type="entry name" value="argB"/>
    <property type="match status" value="1"/>
</dbReference>
<dbReference type="InterPro" id="IPR036393">
    <property type="entry name" value="AceGlu_kinase-like_sf"/>
</dbReference>
<dbReference type="EMBL" id="CP140158">
    <property type="protein sequence ID" value="WQG85163.1"/>
    <property type="molecule type" value="Genomic_DNA"/>
</dbReference>
<accession>A0ABZ0X3J1</accession>
<keyword evidence="9" id="KW-0067">ATP-binding</keyword>
<organism evidence="14 15">
    <name type="scientific">Kangiella aquimarina</name>
    <dbReference type="NCBI Taxonomy" id="261965"/>
    <lineage>
        <taxon>Bacteria</taxon>
        <taxon>Pseudomonadati</taxon>
        <taxon>Pseudomonadota</taxon>
        <taxon>Gammaproteobacteria</taxon>
        <taxon>Kangiellales</taxon>
        <taxon>Kangiellaceae</taxon>
        <taxon>Kangiella</taxon>
    </lineage>
</organism>
<reference evidence="14 15" key="1">
    <citation type="submission" date="2023-11" db="EMBL/GenBank/DDBJ databases">
        <title>MicrobeMod: A computational toolkit for identifying prokaryotic methylation and restriction-modification with nanopore sequencing.</title>
        <authorList>
            <person name="Crits-Christoph A."/>
            <person name="Kang S.C."/>
            <person name="Lee H."/>
            <person name="Ostrov N."/>
        </authorList>
    </citation>
    <scope>NUCLEOTIDE SEQUENCE [LARGE SCALE GENOMIC DNA]</scope>
    <source>
        <strain evidence="14 15">DSMZ 16071</strain>
    </source>
</reference>
<evidence type="ECO:0000313" key="14">
    <source>
        <dbReference type="EMBL" id="WQG85163.1"/>
    </source>
</evidence>
<sequence>MTNHKVKETIIRLLNNMGSENEIRKYLKRFSSNEGMKFAIIKVGGAILKDDIDNLVSSLSFLQQVGLTPIVVHGAGPQLNEQLEQERIEAQFIEGKRVTNSEVLKVARKVFISENHNLVNALKNTGVDAASFYSGVFECALESESLGLVGSIQSVHAHDLIESVRNGAIPVVSPLGETEQGQIVNINADTATLALAKTIEPYKVVFLTSTGGILDADEKLIPAISLQNDYHYLMQQSWLYSGMKLKLQQIYQLLNHVSSATSVSITKPSLVAKELFTDRGSGTLVNKGEKIYQFDNWQELSKVKLTNLIESSFGYHLQPNYFQKTQLHKAYVTECYRAATIVTNDYAIPYLDKFVVEDSAKGEGLGTAVWNRMLLDNPQLFWRASANNPINKFYFSMADGFIRGKLWNVFWRGINEHSLIHSCVQQAMSRPRTVISGELS</sequence>
<dbReference type="InterPro" id="IPR006855">
    <property type="entry name" value="Vertebrate-like_GNAT_dom"/>
</dbReference>
<dbReference type="Proteomes" id="UP001324185">
    <property type="component" value="Chromosome"/>
</dbReference>
<protein>
    <recommendedName>
        <fullName evidence="3">Acetylglutamate kinase</fullName>
        <ecNumber evidence="2">2.7.2.8</ecNumber>
    </recommendedName>
    <alternativeName>
        <fullName evidence="10">N-acetyl-L-glutamate 5-phosphotransferase</fullName>
    </alternativeName>
    <alternativeName>
        <fullName evidence="11">NAG kinase</fullName>
    </alternativeName>
</protein>
<gene>
    <name evidence="14" type="ORF">SR900_11895</name>
</gene>
<comment type="catalytic activity">
    <reaction evidence="12">
        <text>N-acetyl-L-glutamate + ATP = N-acetyl-L-glutamyl 5-phosphate + ADP</text>
        <dbReference type="Rhea" id="RHEA:14629"/>
        <dbReference type="ChEBI" id="CHEBI:30616"/>
        <dbReference type="ChEBI" id="CHEBI:44337"/>
        <dbReference type="ChEBI" id="CHEBI:57936"/>
        <dbReference type="ChEBI" id="CHEBI:456216"/>
        <dbReference type="EC" id="2.7.2.8"/>
    </reaction>
</comment>
<dbReference type="PANTHER" id="PTHR23342:SF0">
    <property type="entry name" value="N-ACETYLGLUTAMATE SYNTHASE, MITOCHONDRIAL"/>
    <property type="match status" value="1"/>
</dbReference>
<dbReference type="PROSITE" id="PS51731">
    <property type="entry name" value="GNAT_NAGS"/>
    <property type="match status" value="1"/>
</dbReference>
<evidence type="ECO:0000259" key="13">
    <source>
        <dbReference type="PROSITE" id="PS51731"/>
    </source>
</evidence>
<dbReference type="Gene3D" id="3.40.630.30">
    <property type="match status" value="1"/>
</dbReference>
<dbReference type="Pfam" id="PF04768">
    <property type="entry name" value="NAT"/>
    <property type="match status" value="1"/>
</dbReference>
<evidence type="ECO:0000256" key="7">
    <source>
        <dbReference type="ARBA" id="ARBA00022741"/>
    </source>
</evidence>
<dbReference type="EC" id="2.7.2.8" evidence="2"/>
<dbReference type="InterPro" id="IPR004662">
    <property type="entry name" value="AcgluKinase_fam"/>
</dbReference>
<keyword evidence="15" id="KW-1185">Reference proteome</keyword>
<evidence type="ECO:0000256" key="9">
    <source>
        <dbReference type="ARBA" id="ARBA00022840"/>
    </source>
</evidence>
<dbReference type="NCBIfam" id="NF003387">
    <property type="entry name" value="PRK04531.1-2"/>
    <property type="match status" value="1"/>
</dbReference>
<evidence type="ECO:0000256" key="8">
    <source>
        <dbReference type="ARBA" id="ARBA00022777"/>
    </source>
</evidence>
<keyword evidence="7" id="KW-0547">Nucleotide-binding</keyword>
<dbReference type="RefSeq" id="WP_018625213.1">
    <property type="nucleotide sequence ID" value="NZ_CP140158.1"/>
</dbReference>
<evidence type="ECO:0000256" key="4">
    <source>
        <dbReference type="ARBA" id="ARBA00022571"/>
    </source>
</evidence>
<dbReference type="Gene3D" id="3.40.1160.10">
    <property type="entry name" value="Acetylglutamate kinase-like"/>
    <property type="match status" value="1"/>
</dbReference>
<keyword evidence="6 14" id="KW-0808">Transferase</keyword>
<evidence type="ECO:0000256" key="3">
    <source>
        <dbReference type="ARBA" id="ARBA00021197"/>
    </source>
</evidence>
<dbReference type="PIRSF" id="PIRSF036441">
    <property type="entry name" value="NAGK_DUF619"/>
    <property type="match status" value="1"/>
</dbReference>
<evidence type="ECO:0000256" key="11">
    <source>
        <dbReference type="ARBA" id="ARBA00030639"/>
    </source>
</evidence>
<dbReference type="GO" id="GO:0003991">
    <property type="term" value="F:acetylglutamate kinase activity"/>
    <property type="evidence" value="ECO:0007669"/>
    <property type="project" value="UniProtKB-EC"/>
</dbReference>
<evidence type="ECO:0000256" key="10">
    <source>
        <dbReference type="ARBA" id="ARBA00030178"/>
    </source>
</evidence>
<proteinExistence type="predicted"/>
<keyword evidence="8 14" id="KW-0418">Kinase</keyword>
<evidence type="ECO:0000256" key="2">
    <source>
        <dbReference type="ARBA" id="ARBA00013065"/>
    </source>
</evidence>
<keyword evidence="4" id="KW-0055">Arginine biosynthesis</keyword>
<dbReference type="InterPro" id="IPR011242">
    <property type="entry name" value="ArgB_GNAT"/>
</dbReference>
<evidence type="ECO:0000256" key="6">
    <source>
        <dbReference type="ARBA" id="ARBA00022679"/>
    </source>
</evidence>
<dbReference type="InterPro" id="IPR001048">
    <property type="entry name" value="Asp/Glu/Uridylate_kinase"/>
</dbReference>
<comment type="pathway">
    <text evidence="1">Amino-acid biosynthesis; L-arginine biosynthesis; N(2)-acetyl-L-ornithine from L-glutamate: step 2/4.</text>
</comment>
<keyword evidence="5" id="KW-0028">Amino-acid biosynthesis</keyword>
<evidence type="ECO:0000256" key="5">
    <source>
        <dbReference type="ARBA" id="ARBA00022605"/>
    </source>
</evidence>
<dbReference type="SUPFAM" id="SSF53633">
    <property type="entry name" value="Carbamate kinase-like"/>
    <property type="match status" value="1"/>
</dbReference>
<evidence type="ECO:0000313" key="15">
    <source>
        <dbReference type="Proteomes" id="UP001324185"/>
    </source>
</evidence>